<evidence type="ECO:0000313" key="4">
    <source>
        <dbReference type="Proteomes" id="UP000284379"/>
    </source>
</evidence>
<dbReference type="SUPFAM" id="SSF53756">
    <property type="entry name" value="UDP-Glycosyltransferase/glycogen phosphorylase"/>
    <property type="match status" value="1"/>
</dbReference>
<reference evidence="3 4" key="1">
    <citation type="submission" date="2018-08" db="EMBL/GenBank/DDBJ databases">
        <title>A genome reference for cultivated species of the human gut microbiota.</title>
        <authorList>
            <person name="Zou Y."/>
            <person name="Xue W."/>
            <person name="Luo G."/>
        </authorList>
    </citation>
    <scope>NUCLEOTIDE SEQUENCE [LARGE SCALE GENOMIC DNA]</scope>
    <source>
        <strain evidence="3 4">AM40-30BH</strain>
    </source>
</reference>
<accession>A0A413VLG8</accession>
<name>A0A413VLG8_9BACE</name>
<dbReference type="EMBL" id="QSGO01000009">
    <property type="protein sequence ID" value="RHB34421.1"/>
    <property type="molecule type" value="Genomic_DNA"/>
</dbReference>
<dbReference type="Proteomes" id="UP000284379">
    <property type="component" value="Unassembled WGS sequence"/>
</dbReference>
<dbReference type="Pfam" id="PF00534">
    <property type="entry name" value="Glycos_transf_1"/>
    <property type="match status" value="1"/>
</dbReference>
<feature type="domain" description="Glycosyl transferase family 1" evidence="2">
    <location>
        <begin position="209"/>
        <end position="312"/>
    </location>
</feature>
<dbReference type="GO" id="GO:0009103">
    <property type="term" value="P:lipopolysaccharide biosynthetic process"/>
    <property type="evidence" value="ECO:0007669"/>
    <property type="project" value="TreeGrafter"/>
</dbReference>
<evidence type="ECO:0000256" key="1">
    <source>
        <dbReference type="ARBA" id="ARBA00022679"/>
    </source>
</evidence>
<dbReference type="GO" id="GO:0016757">
    <property type="term" value="F:glycosyltransferase activity"/>
    <property type="evidence" value="ECO:0007669"/>
    <property type="project" value="InterPro"/>
</dbReference>
<dbReference type="Gene3D" id="3.40.50.2000">
    <property type="entry name" value="Glycogen Phosphorylase B"/>
    <property type="match status" value="2"/>
</dbReference>
<sequence>MKNAILVDFKAPIDWPFSKELSKNNTEWEVRCCTSNTKLYHTKLGKILRYFLYFGFPLWVIFTCKKYNYVLGWQQFYAINLAFWLKLFHLKKVNKIVIMTFIYKKKKGWIGNLYHQYIKYSISKGCVSVIICHSRSEIAYYTNLFSLPKGIVQFIPIGIDTIDSLNNPNTYSNASSYIFSTGRSNRDYHYLITALTNTNYQLKIACEDNFQGNDHIEIIRNCYGNDMLDLLRKCYCVCIPLKESNISSGQLVVLQAMRFGKPVIITYTDSIVDYVINGYNGFIIENTTEELLAKLSLLYNNPRIYKSMSNNSLSYFYNNFTLSQMAKNISKILH</sequence>
<dbReference type="AlphaFoldDB" id="A0A413VLG8"/>
<dbReference type="CDD" id="cd03801">
    <property type="entry name" value="GT4_PimA-like"/>
    <property type="match status" value="1"/>
</dbReference>
<protein>
    <submittedName>
        <fullName evidence="3">Glycosyltransferase family 1 protein</fullName>
    </submittedName>
</protein>
<evidence type="ECO:0000259" key="2">
    <source>
        <dbReference type="Pfam" id="PF00534"/>
    </source>
</evidence>
<proteinExistence type="predicted"/>
<dbReference type="PANTHER" id="PTHR46401:SF2">
    <property type="entry name" value="GLYCOSYLTRANSFERASE WBBK-RELATED"/>
    <property type="match status" value="1"/>
</dbReference>
<dbReference type="PANTHER" id="PTHR46401">
    <property type="entry name" value="GLYCOSYLTRANSFERASE WBBK-RELATED"/>
    <property type="match status" value="1"/>
</dbReference>
<comment type="caution">
    <text evidence="3">The sequence shown here is derived from an EMBL/GenBank/DDBJ whole genome shotgun (WGS) entry which is preliminary data.</text>
</comment>
<evidence type="ECO:0000313" key="3">
    <source>
        <dbReference type="EMBL" id="RHB34421.1"/>
    </source>
</evidence>
<organism evidence="3 4">
    <name type="scientific">Bacteroides nordii</name>
    <dbReference type="NCBI Taxonomy" id="291645"/>
    <lineage>
        <taxon>Bacteria</taxon>
        <taxon>Pseudomonadati</taxon>
        <taxon>Bacteroidota</taxon>
        <taxon>Bacteroidia</taxon>
        <taxon>Bacteroidales</taxon>
        <taxon>Bacteroidaceae</taxon>
        <taxon>Bacteroides</taxon>
    </lineage>
</organism>
<gene>
    <name evidence="3" type="ORF">DW888_12825</name>
</gene>
<dbReference type="InterPro" id="IPR001296">
    <property type="entry name" value="Glyco_trans_1"/>
</dbReference>
<keyword evidence="1 3" id="KW-0808">Transferase</keyword>
<dbReference type="RefSeq" id="WP_122201705.1">
    <property type="nucleotide sequence ID" value="NZ_CABJFV010000009.1"/>
</dbReference>